<dbReference type="AlphaFoldDB" id="D2R5M8"/>
<dbReference type="GO" id="GO:0030246">
    <property type="term" value="F:carbohydrate binding"/>
    <property type="evidence" value="ECO:0007669"/>
    <property type="project" value="UniProtKB-ARBA"/>
</dbReference>
<dbReference type="eggNOG" id="COG1879">
    <property type="taxonomic scope" value="Bacteria"/>
</dbReference>
<dbReference type="PANTHER" id="PTHR46847">
    <property type="entry name" value="D-ALLOSE-BINDING PERIPLASMIC PROTEIN-RELATED"/>
    <property type="match status" value="1"/>
</dbReference>
<feature type="signal peptide" evidence="4">
    <location>
        <begin position="1"/>
        <end position="26"/>
    </location>
</feature>
<dbReference type="KEGG" id="psl:Psta_2541"/>
<gene>
    <name evidence="6" type="ordered locus">Psta_2541</name>
</gene>
<evidence type="ECO:0000259" key="5">
    <source>
        <dbReference type="Pfam" id="PF13407"/>
    </source>
</evidence>
<feature type="chain" id="PRO_5003034654" evidence="4">
    <location>
        <begin position="27"/>
        <end position="333"/>
    </location>
</feature>
<dbReference type="Pfam" id="PF13407">
    <property type="entry name" value="Peripla_BP_4"/>
    <property type="match status" value="1"/>
</dbReference>
<name>D2R5M8_PIRSD</name>
<evidence type="ECO:0000313" key="7">
    <source>
        <dbReference type="Proteomes" id="UP000001887"/>
    </source>
</evidence>
<dbReference type="InterPro" id="IPR028082">
    <property type="entry name" value="Peripla_BP_I"/>
</dbReference>
<dbReference type="STRING" id="530564.Psta_2541"/>
<comment type="similarity">
    <text evidence="2">Belongs to the bacterial solute-binding protein 2 family.</text>
</comment>
<dbReference type="SUPFAM" id="SSF53822">
    <property type="entry name" value="Periplasmic binding protein-like I"/>
    <property type="match status" value="1"/>
</dbReference>
<comment type="subcellular location">
    <subcellularLocation>
        <location evidence="1">Cell envelope</location>
    </subcellularLocation>
</comment>
<protein>
    <submittedName>
        <fullName evidence="6">Periplasmic binding protein/LacI transcriptional regulator</fullName>
    </submittedName>
</protein>
<dbReference type="InterPro" id="IPR025997">
    <property type="entry name" value="SBP_2_dom"/>
</dbReference>
<accession>D2R5M8</accession>
<sequence length="333" mass="34681" precursor="true">MFFRVGNAWRSVAYLAWLVLSCVALSCGGPSSPTPVSSDSGESTKGSVSKGTVGVSLLTTTNPFFNVIADNIKSELVKEGYDVEVVSGEFDVARQKNQVKDFIVAGHAAIVLCPCDSRGIGPAIQEATAAGIPVFTADIACLAPGAEVVSHIATDNLGGGKQAAEAMIEAVGSAGGKVVILDFKAAESCILRVQGFKEVIDKHNSENPSSAITIVSELPGDGQKDKSYKAAEDALQAHPDLAGIFAINDPSALGARAALEKANKADQVKIVGFDGQPDGMQAIDEGKIFADPIQHPDQIGKRVAASIVSYFRGEEVPKEQLIPTGLYRGKSAP</sequence>
<evidence type="ECO:0000256" key="3">
    <source>
        <dbReference type="ARBA" id="ARBA00022729"/>
    </source>
</evidence>
<dbReference type="PANTHER" id="PTHR46847:SF1">
    <property type="entry name" value="D-ALLOSE-BINDING PERIPLASMIC PROTEIN-RELATED"/>
    <property type="match status" value="1"/>
</dbReference>
<keyword evidence="7" id="KW-1185">Reference proteome</keyword>
<organism evidence="6 7">
    <name type="scientific">Pirellula staleyi (strain ATCC 27377 / DSM 6068 / ICPB 4128)</name>
    <name type="common">Pirella staleyi</name>
    <dbReference type="NCBI Taxonomy" id="530564"/>
    <lineage>
        <taxon>Bacteria</taxon>
        <taxon>Pseudomonadati</taxon>
        <taxon>Planctomycetota</taxon>
        <taxon>Planctomycetia</taxon>
        <taxon>Pirellulales</taxon>
        <taxon>Pirellulaceae</taxon>
        <taxon>Pirellula</taxon>
    </lineage>
</organism>
<evidence type="ECO:0000256" key="1">
    <source>
        <dbReference type="ARBA" id="ARBA00004196"/>
    </source>
</evidence>
<evidence type="ECO:0000256" key="2">
    <source>
        <dbReference type="ARBA" id="ARBA00007639"/>
    </source>
</evidence>
<dbReference type="Gene3D" id="3.40.50.2300">
    <property type="match status" value="2"/>
</dbReference>
<reference evidence="6 7" key="1">
    <citation type="journal article" date="2009" name="Stand. Genomic Sci.">
        <title>Complete genome sequence of Pirellula staleyi type strain (ATCC 27377).</title>
        <authorList>
            <person name="Clum A."/>
            <person name="Tindall B.J."/>
            <person name="Sikorski J."/>
            <person name="Ivanova N."/>
            <person name="Mavrommatis K."/>
            <person name="Lucas S."/>
            <person name="Glavina del Rio T."/>
            <person name="Nolan M."/>
            <person name="Chen F."/>
            <person name="Tice H."/>
            <person name="Pitluck S."/>
            <person name="Cheng J.F."/>
            <person name="Chertkov O."/>
            <person name="Brettin T."/>
            <person name="Han C."/>
            <person name="Detter J.C."/>
            <person name="Kuske C."/>
            <person name="Bruce D."/>
            <person name="Goodwin L."/>
            <person name="Ovchinikova G."/>
            <person name="Pati A."/>
            <person name="Mikhailova N."/>
            <person name="Chen A."/>
            <person name="Palaniappan K."/>
            <person name="Land M."/>
            <person name="Hauser L."/>
            <person name="Chang Y.J."/>
            <person name="Jeffries C.D."/>
            <person name="Chain P."/>
            <person name="Rohde M."/>
            <person name="Goker M."/>
            <person name="Bristow J."/>
            <person name="Eisen J.A."/>
            <person name="Markowitz V."/>
            <person name="Hugenholtz P."/>
            <person name="Kyrpides N.C."/>
            <person name="Klenk H.P."/>
            <person name="Lapidus A."/>
        </authorList>
    </citation>
    <scope>NUCLEOTIDE SEQUENCE [LARGE SCALE GENOMIC DNA]</scope>
    <source>
        <strain evidence="7">ATCC 27377 / DSM 6068 / ICPB 4128</strain>
    </source>
</reference>
<dbReference type="GO" id="GO:0030313">
    <property type="term" value="C:cell envelope"/>
    <property type="evidence" value="ECO:0007669"/>
    <property type="project" value="UniProtKB-SubCell"/>
</dbReference>
<dbReference type="EMBL" id="CP001848">
    <property type="protein sequence ID" value="ADB17210.1"/>
    <property type="molecule type" value="Genomic_DNA"/>
</dbReference>
<proteinExistence type="inferred from homology"/>
<dbReference type="OrthoDB" id="250606at2"/>
<dbReference type="CDD" id="cd06322">
    <property type="entry name" value="PBP1_ABC_sugar_binding-like"/>
    <property type="match status" value="1"/>
</dbReference>
<evidence type="ECO:0000256" key="4">
    <source>
        <dbReference type="SAM" id="SignalP"/>
    </source>
</evidence>
<dbReference type="PROSITE" id="PS51257">
    <property type="entry name" value="PROKAR_LIPOPROTEIN"/>
    <property type="match status" value="1"/>
</dbReference>
<evidence type="ECO:0000313" key="6">
    <source>
        <dbReference type="EMBL" id="ADB17210.1"/>
    </source>
</evidence>
<dbReference type="Proteomes" id="UP000001887">
    <property type="component" value="Chromosome"/>
</dbReference>
<keyword evidence="3 4" id="KW-0732">Signal</keyword>
<dbReference type="HOGENOM" id="CLU_037628_3_7_0"/>
<feature type="domain" description="Periplasmic binding protein" evidence="5">
    <location>
        <begin position="53"/>
        <end position="315"/>
    </location>
</feature>